<evidence type="ECO:0000256" key="1">
    <source>
        <dbReference type="SAM" id="MobiDB-lite"/>
    </source>
</evidence>
<accession>A0AAW8EY87</accession>
<name>A0AAW8EY87_9MICO</name>
<feature type="region of interest" description="Disordered" evidence="1">
    <location>
        <begin position="46"/>
        <end position="101"/>
    </location>
</feature>
<organism evidence="3 4">
    <name type="scientific">Microbacterium natoriense</name>
    <dbReference type="NCBI Taxonomy" id="284570"/>
    <lineage>
        <taxon>Bacteria</taxon>
        <taxon>Bacillati</taxon>
        <taxon>Actinomycetota</taxon>
        <taxon>Actinomycetes</taxon>
        <taxon>Micrococcales</taxon>
        <taxon>Microbacteriaceae</taxon>
        <taxon>Microbacterium</taxon>
    </lineage>
</organism>
<keyword evidence="4" id="KW-1185">Reference proteome</keyword>
<dbReference type="EMBL" id="JAUSXV010000001">
    <property type="protein sequence ID" value="MDQ0648232.1"/>
    <property type="molecule type" value="Genomic_DNA"/>
</dbReference>
<evidence type="ECO:0000313" key="4">
    <source>
        <dbReference type="Proteomes" id="UP001244427"/>
    </source>
</evidence>
<comment type="caution">
    <text evidence="3">The sequence shown here is derived from an EMBL/GenBank/DDBJ whole genome shotgun (WGS) entry which is preliminary data.</text>
</comment>
<dbReference type="Proteomes" id="UP001244427">
    <property type="component" value="Unassembled WGS sequence"/>
</dbReference>
<proteinExistence type="predicted"/>
<dbReference type="RefSeq" id="WP_307296744.1">
    <property type="nucleotide sequence ID" value="NZ_JAUSXV010000001.1"/>
</dbReference>
<feature type="compositionally biased region" description="Low complexity" evidence="1">
    <location>
        <begin position="53"/>
        <end position="67"/>
    </location>
</feature>
<dbReference type="AlphaFoldDB" id="A0AAW8EY87"/>
<protein>
    <recommendedName>
        <fullName evidence="5">Sortase</fullName>
    </recommendedName>
</protein>
<evidence type="ECO:0000256" key="2">
    <source>
        <dbReference type="SAM" id="Phobius"/>
    </source>
</evidence>
<evidence type="ECO:0000313" key="3">
    <source>
        <dbReference type="EMBL" id="MDQ0648232.1"/>
    </source>
</evidence>
<feature type="compositionally biased region" description="Gly residues" evidence="1">
    <location>
        <begin position="84"/>
        <end position="96"/>
    </location>
</feature>
<feature type="transmembrane region" description="Helical" evidence="2">
    <location>
        <begin position="220"/>
        <end position="241"/>
    </location>
</feature>
<sequence>MSALTIPSSPTRHRPRRIDVHRSLVALLGVVLLVCSVVLSAVDTARGADDDPAPGTDDSSVSVVVPSTQSGLPLPPPVSTGGTTKPGGAGGGGGPAGAQSIATCTPKEPAVPTRPASSGEAAELDRTVYLDGDTIVATASGFGAGEQVQVVLFDDPAIVGSLAADDSGTVRAEVALPKDPLPGTRTLQFTGWCERIALADVLIGRGGSLADTGLQGAPVWLWWVLGAVILIALLVAGLRLVRVLRAPETGGRSA</sequence>
<gene>
    <name evidence="3" type="ORF">QFZ53_002428</name>
</gene>
<evidence type="ECO:0008006" key="5">
    <source>
        <dbReference type="Google" id="ProtNLM"/>
    </source>
</evidence>
<keyword evidence="2" id="KW-0812">Transmembrane</keyword>
<reference evidence="3 4" key="1">
    <citation type="submission" date="2023-07" db="EMBL/GenBank/DDBJ databases">
        <title>Comparative genomics of wheat-associated soil bacteria to identify genetic determinants of phenazine resistance.</title>
        <authorList>
            <person name="Mouncey N."/>
        </authorList>
    </citation>
    <scope>NUCLEOTIDE SEQUENCE [LARGE SCALE GENOMIC DNA]</scope>
    <source>
        <strain evidence="3 4">W4I9-1</strain>
    </source>
</reference>
<keyword evidence="2" id="KW-1133">Transmembrane helix</keyword>
<keyword evidence="2" id="KW-0472">Membrane</keyword>